<dbReference type="EMBL" id="JBHSIT010000012">
    <property type="protein sequence ID" value="MFC4912508.1"/>
    <property type="molecule type" value="Genomic_DNA"/>
</dbReference>
<protein>
    <recommendedName>
        <fullName evidence="5">Secreted protein</fullName>
    </recommendedName>
</protein>
<reference evidence="4" key="1">
    <citation type="journal article" date="2019" name="Int. J. Syst. Evol. Microbiol.">
        <title>The Global Catalogue of Microorganisms (GCM) 10K type strain sequencing project: providing services to taxonomists for standard genome sequencing and annotation.</title>
        <authorList>
            <consortium name="The Broad Institute Genomics Platform"/>
            <consortium name="The Broad Institute Genome Sequencing Center for Infectious Disease"/>
            <person name="Wu L."/>
            <person name="Ma J."/>
        </authorList>
    </citation>
    <scope>NUCLEOTIDE SEQUENCE [LARGE SCALE GENOMIC DNA]</scope>
    <source>
        <strain evidence="4">KLKA75</strain>
    </source>
</reference>
<evidence type="ECO:0000313" key="3">
    <source>
        <dbReference type="EMBL" id="MFC4912508.1"/>
    </source>
</evidence>
<evidence type="ECO:0000256" key="2">
    <source>
        <dbReference type="SAM" id="Phobius"/>
    </source>
</evidence>
<feature type="region of interest" description="Disordered" evidence="1">
    <location>
        <begin position="1"/>
        <end position="22"/>
    </location>
</feature>
<keyword evidence="4" id="KW-1185">Reference proteome</keyword>
<gene>
    <name evidence="3" type="ORF">ACFPCY_34770</name>
</gene>
<proteinExistence type="predicted"/>
<evidence type="ECO:0008006" key="5">
    <source>
        <dbReference type="Google" id="ProtNLM"/>
    </source>
</evidence>
<name>A0ABV9U9B7_9ACTN</name>
<keyword evidence="2" id="KW-1133">Transmembrane helix</keyword>
<sequence>MTTPTRQPAVPTTAPARRGGRPLERRRGRLVTLVRGRWLKTVPGRIRGWTVLALLAVAVLALTLAFSVRDARQGVQTIGHDAGPQVVATGNLYFALSDMDAQVADILLIGRDTSLGIGRDESMRRYEQARSAAGGAAVQAAQLAGKDQDRRQTVQEVIDGLGQYQRLVGKALTLNEQAQHAPGELPQPVVDTYRQASDLMKLELLPKAYNLTLDSGATVRQSYQEKRTSVLDGRYWVLAAGLVALLVLVGGQLAMAREFRRLLNPGLALATVATVALVAVGVGLLNAQAGHLLRAKRDGFDSVLTMSRARAISHSAFADESRYLLDPGRADTYEQNYLDKVSAILWVDPAGKPANLKTYYDLAGNAAMTYRPDNRSAFLGLLGDEARQVRKGTESNALARVLRAYATVLNNDKTMRQFAQSGNRNAAIGFRMGLGSSSIRDFDAYDEALRSLSGTHSAAFDRAIRDADGGLSGWKVVPPAAAVVIAALVLVGVRPRLAEFGRI</sequence>
<feature type="transmembrane region" description="Helical" evidence="2">
    <location>
        <begin position="46"/>
        <end position="66"/>
    </location>
</feature>
<organism evidence="3 4">
    <name type="scientific">Actinomadura gamaensis</name>
    <dbReference type="NCBI Taxonomy" id="1763541"/>
    <lineage>
        <taxon>Bacteria</taxon>
        <taxon>Bacillati</taxon>
        <taxon>Actinomycetota</taxon>
        <taxon>Actinomycetes</taxon>
        <taxon>Streptosporangiales</taxon>
        <taxon>Thermomonosporaceae</taxon>
        <taxon>Actinomadura</taxon>
    </lineage>
</organism>
<keyword evidence="2" id="KW-0472">Membrane</keyword>
<feature type="transmembrane region" description="Helical" evidence="2">
    <location>
        <begin position="267"/>
        <end position="287"/>
    </location>
</feature>
<accession>A0ABV9U9B7</accession>
<dbReference type="RefSeq" id="WP_378262484.1">
    <property type="nucleotide sequence ID" value="NZ_JBHSIT010000012.1"/>
</dbReference>
<feature type="transmembrane region" description="Helical" evidence="2">
    <location>
        <begin position="235"/>
        <end position="255"/>
    </location>
</feature>
<evidence type="ECO:0000256" key="1">
    <source>
        <dbReference type="SAM" id="MobiDB-lite"/>
    </source>
</evidence>
<evidence type="ECO:0000313" key="4">
    <source>
        <dbReference type="Proteomes" id="UP001595872"/>
    </source>
</evidence>
<dbReference type="Proteomes" id="UP001595872">
    <property type="component" value="Unassembled WGS sequence"/>
</dbReference>
<comment type="caution">
    <text evidence="3">The sequence shown here is derived from an EMBL/GenBank/DDBJ whole genome shotgun (WGS) entry which is preliminary data.</text>
</comment>
<keyword evidence="2" id="KW-0812">Transmembrane</keyword>